<dbReference type="Gene3D" id="1.10.357.10">
    <property type="entry name" value="Tetracycline Repressor, domain 2"/>
    <property type="match status" value="1"/>
</dbReference>
<dbReference type="PANTHER" id="PTHR21427:SF19">
    <property type="entry name" value="UBIQUINONE BIOSYNTHESIS PROTEIN COQ9, MITOCHONDRIAL"/>
    <property type="match status" value="1"/>
</dbReference>
<organism evidence="8 9">
    <name type="scientific">Algimonas arctica</name>
    <dbReference type="NCBI Taxonomy" id="1479486"/>
    <lineage>
        <taxon>Bacteria</taxon>
        <taxon>Pseudomonadati</taxon>
        <taxon>Pseudomonadota</taxon>
        <taxon>Alphaproteobacteria</taxon>
        <taxon>Maricaulales</taxon>
        <taxon>Robiginitomaculaceae</taxon>
        <taxon>Algimonas</taxon>
    </lineage>
</organism>
<comment type="similarity">
    <text evidence="2">Belongs to the COQ9 family.</text>
</comment>
<dbReference type="Proteomes" id="UP000634004">
    <property type="component" value="Unassembled WGS sequence"/>
</dbReference>
<protein>
    <recommendedName>
        <fullName evidence="7">COQ9 C-terminal domain-containing protein</fullName>
    </recommendedName>
</protein>
<evidence type="ECO:0000256" key="6">
    <source>
        <dbReference type="ARBA" id="ARBA00058104"/>
    </source>
</evidence>
<feature type="domain" description="COQ9 C-terminal" evidence="7">
    <location>
        <begin position="116"/>
        <end position="185"/>
    </location>
</feature>
<evidence type="ECO:0000313" key="9">
    <source>
        <dbReference type="Proteomes" id="UP000634004"/>
    </source>
</evidence>
<evidence type="ECO:0000256" key="1">
    <source>
        <dbReference type="ARBA" id="ARBA00004749"/>
    </source>
</evidence>
<keyword evidence="9" id="KW-1185">Reference proteome</keyword>
<keyword evidence="4" id="KW-0809">Transit peptide</keyword>
<dbReference type="GO" id="GO:0006744">
    <property type="term" value="P:ubiquinone biosynthetic process"/>
    <property type="evidence" value="ECO:0007669"/>
    <property type="project" value="UniProtKB-KW"/>
</dbReference>
<dbReference type="GO" id="GO:0008289">
    <property type="term" value="F:lipid binding"/>
    <property type="evidence" value="ECO:0007669"/>
    <property type="project" value="UniProtKB-KW"/>
</dbReference>
<gene>
    <name evidence="8" type="ORF">GCM10009069_14990</name>
</gene>
<evidence type="ECO:0000256" key="4">
    <source>
        <dbReference type="ARBA" id="ARBA00022946"/>
    </source>
</evidence>
<evidence type="ECO:0000313" key="8">
    <source>
        <dbReference type="EMBL" id="GHA92945.1"/>
    </source>
</evidence>
<dbReference type="NCBIfam" id="TIGR02396">
    <property type="entry name" value="diverge_rpsU"/>
    <property type="match status" value="1"/>
</dbReference>
<keyword evidence="3" id="KW-0831">Ubiquinone biosynthesis</keyword>
<comment type="caution">
    <text evidence="8">The sequence shown here is derived from an EMBL/GenBank/DDBJ whole genome shotgun (WGS) entry which is preliminary data.</text>
</comment>
<proteinExistence type="inferred from homology"/>
<reference evidence="8" key="2">
    <citation type="submission" date="2020-09" db="EMBL/GenBank/DDBJ databases">
        <authorList>
            <person name="Sun Q."/>
            <person name="Kim S."/>
        </authorList>
    </citation>
    <scope>NUCLEOTIDE SEQUENCE</scope>
    <source>
        <strain evidence="8">KCTC 32513</strain>
    </source>
</reference>
<reference evidence="8" key="1">
    <citation type="journal article" date="2014" name="Int. J. Syst. Evol. Microbiol.">
        <title>Complete genome sequence of Corynebacterium casei LMG S-19264T (=DSM 44701T), isolated from a smear-ripened cheese.</title>
        <authorList>
            <consortium name="US DOE Joint Genome Institute (JGI-PGF)"/>
            <person name="Walter F."/>
            <person name="Albersmeier A."/>
            <person name="Kalinowski J."/>
            <person name="Ruckert C."/>
        </authorList>
    </citation>
    <scope>NUCLEOTIDE SEQUENCE</scope>
    <source>
        <strain evidence="8">KCTC 32513</strain>
    </source>
</reference>
<comment type="function">
    <text evidence="6">Membrane-associated protein that warps the membrane surface to access and bind aromatic isoprenes with high specificity, including ubiquinone (CoQ) isoprene intermediates and presents them directly to COQ7, therefore facilitating the COQ7-mediated hydroxylase step. Participates in the biosynthesis of coenzyme Q, also named ubiquinone, an essential lipid-soluble electron transporter for aerobic cellular respiration.</text>
</comment>
<name>A0A8J3G226_9PROT</name>
<keyword evidence="5" id="KW-0446">Lipid-binding</keyword>
<accession>A0A8J3G226</accession>
<evidence type="ECO:0000259" key="7">
    <source>
        <dbReference type="Pfam" id="PF08511"/>
    </source>
</evidence>
<dbReference type="EMBL" id="BMZH01000005">
    <property type="protein sequence ID" value="GHA92945.1"/>
    <property type="molecule type" value="Genomic_DNA"/>
</dbReference>
<sequence length="231" mass="25244">MTPDNARHAILDAALNDAAFEGWTDVMLGKAALKAGLPKGASALYFPNGVIEVIQFWSDRMDTSARDKIEALDLKTLKIRERVTESVAIRLSEVGRHEEAARRAQARLTLPDGVGTGAKLTWNAADMIWRAIGDTSTDANFYSKRAVLSAVLASTAPIWLSDALPGKPDARRFLDRRIANVMQFEKLKAQVRKATANAPNPAQILGSLRYGLPKGGLPTRRRKRSIRRGAG</sequence>
<evidence type="ECO:0000256" key="5">
    <source>
        <dbReference type="ARBA" id="ARBA00023121"/>
    </source>
</evidence>
<dbReference type="InterPro" id="IPR013718">
    <property type="entry name" value="COQ9_C"/>
</dbReference>
<evidence type="ECO:0000256" key="3">
    <source>
        <dbReference type="ARBA" id="ARBA00022688"/>
    </source>
</evidence>
<comment type="pathway">
    <text evidence="1">Cofactor biosynthesis; ubiquinone biosynthesis.</text>
</comment>
<evidence type="ECO:0000256" key="2">
    <source>
        <dbReference type="ARBA" id="ARBA00010766"/>
    </source>
</evidence>
<dbReference type="PANTHER" id="PTHR21427">
    <property type="entry name" value="UBIQUINONE BIOSYNTHESIS PROTEIN COQ9, MITOCHONDRIAL"/>
    <property type="match status" value="1"/>
</dbReference>
<dbReference type="Pfam" id="PF08511">
    <property type="entry name" value="COQ9"/>
    <property type="match status" value="1"/>
</dbReference>
<dbReference type="InterPro" id="IPR012762">
    <property type="entry name" value="Ubiq_biosynth_COQ9"/>
</dbReference>
<dbReference type="AlphaFoldDB" id="A0A8J3G226"/>